<comment type="caution">
    <text evidence="1">The sequence shown here is derived from an EMBL/GenBank/DDBJ whole genome shotgun (WGS) entry which is preliminary data.</text>
</comment>
<reference evidence="1" key="1">
    <citation type="submission" date="2021-01" db="EMBL/GenBank/DDBJ databases">
        <authorList>
            <person name="Kaushik A."/>
        </authorList>
    </citation>
    <scope>NUCLEOTIDE SEQUENCE</scope>
    <source>
        <strain evidence="1">AG3-T5</strain>
    </source>
</reference>
<evidence type="ECO:0008006" key="3">
    <source>
        <dbReference type="Google" id="ProtNLM"/>
    </source>
</evidence>
<dbReference type="InterPro" id="IPR039904">
    <property type="entry name" value="TRANK1"/>
</dbReference>
<dbReference type="Proteomes" id="UP000663841">
    <property type="component" value="Unassembled WGS sequence"/>
</dbReference>
<accession>A0A8H3GL46</accession>
<name>A0A8H3GL46_9AGAM</name>
<dbReference type="EMBL" id="CAJMWW010000180">
    <property type="protein sequence ID" value="CAE6455346.1"/>
    <property type="molecule type" value="Genomic_DNA"/>
</dbReference>
<dbReference type="SUPFAM" id="SSF52540">
    <property type="entry name" value="P-loop containing nucleoside triphosphate hydrolases"/>
    <property type="match status" value="1"/>
</dbReference>
<proteinExistence type="predicted"/>
<sequence>MFTHKPVYLLDNYDGKSKDQNKHYNHIKAAAAAGFERYFPVNKALYNSILANVELNLPIVLDPMEQAILCNNNASIVIGRSGTGKTTALVYKLRAIHLQAQGSTIRQMVVTRSRLLAKHIEATFWSLNESASIARKTPTELAAMAQQYQQQLDPTLIEFDNELDLQEDLPSHFSHLEDSHFPLFVSFDKVSSSILHKELRKFTESVFTVMLAFGG</sequence>
<organism evidence="1 2">
    <name type="scientific">Rhizoctonia solani</name>
    <dbReference type="NCBI Taxonomy" id="456999"/>
    <lineage>
        <taxon>Eukaryota</taxon>
        <taxon>Fungi</taxon>
        <taxon>Dikarya</taxon>
        <taxon>Basidiomycota</taxon>
        <taxon>Agaricomycotina</taxon>
        <taxon>Agaricomycetes</taxon>
        <taxon>Cantharellales</taxon>
        <taxon>Ceratobasidiaceae</taxon>
        <taxon>Rhizoctonia</taxon>
    </lineage>
</organism>
<dbReference type="AlphaFoldDB" id="A0A8H3GL46"/>
<dbReference type="PANTHER" id="PTHR21529">
    <property type="entry name" value="MAMMARY TURMOR VIRUS RECEPTOR HOMOLOG 1, 2 MTVR1, 2"/>
    <property type="match status" value="1"/>
</dbReference>
<dbReference type="InterPro" id="IPR027417">
    <property type="entry name" value="P-loop_NTPase"/>
</dbReference>
<dbReference type="PANTHER" id="PTHR21529:SF4">
    <property type="entry name" value="TPR AND ANKYRIN REPEAT-CONTAINING PROTEIN 1"/>
    <property type="match status" value="1"/>
</dbReference>
<protein>
    <recommendedName>
        <fullName evidence="3">UvrD-like helicase ATP-binding domain-containing protein</fullName>
    </recommendedName>
</protein>
<evidence type="ECO:0000313" key="2">
    <source>
        <dbReference type="Proteomes" id="UP000663841"/>
    </source>
</evidence>
<gene>
    <name evidence="1" type="ORF">RDB_LOCUS137158</name>
</gene>
<evidence type="ECO:0000313" key="1">
    <source>
        <dbReference type="EMBL" id="CAE6455346.1"/>
    </source>
</evidence>